<dbReference type="EMBL" id="BPRB01000236">
    <property type="protein sequence ID" value="GJE61665.1"/>
    <property type="molecule type" value="Genomic_DNA"/>
</dbReference>
<name>A0ABQ4U681_9HYPH</name>
<dbReference type="RefSeq" id="WP_238184226.1">
    <property type="nucleotide sequence ID" value="NZ_BPRB01000236.1"/>
</dbReference>
<feature type="transmembrane region" description="Helical" evidence="1">
    <location>
        <begin position="140"/>
        <end position="160"/>
    </location>
</feature>
<feature type="transmembrane region" description="Helical" evidence="1">
    <location>
        <begin position="12"/>
        <end position="36"/>
    </location>
</feature>
<comment type="caution">
    <text evidence="2">The sequence shown here is derived from an EMBL/GenBank/DDBJ whole genome shotgun (WGS) entry which is preliminary data.</text>
</comment>
<feature type="transmembrane region" description="Helical" evidence="1">
    <location>
        <begin position="340"/>
        <end position="360"/>
    </location>
</feature>
<proteinExistence type="predicted"/>
<protein>
    <recommendedName>
        <fullName evidence="4">PepSY domain-containing protein</fullName>
    </recommendedName>
</protein>
<keyword evidence="3" id="KW-1185">Reference proteome</keyword>
<sequence>MRQGFRQSMAWLHTWSGLVVGWVLFAIFVTGTASYYRTEISRWMRPELTAATADPARSADMAAAYLKRQMPDAAGWYVELPRPETPLIEVHWWKSLEGPFHNALLDPATGAPSTARATKGGDFLYRFHFELGMPPTVGRWIVGLCALVLLVSLMSGIVTHRRIFADFFTFRRGARTTQRRWLDAHNVVGVLALPFHLMIVYTGLVTLAPMLMPWGLVAAYRAEAPRFYVEAGLMADMRAPAGRPGTLAPLGPMVAQAIARQGEAPEAFAVYNPGDAAATAVATFEEPHGLAHQHPQITFDGETGAILGTAGMAPTRAASTTSTVMVGIHEAHFAGSALRLLFVLCGVMGAATVGTGLVLWGVARAPKGAEPAGLGLRLVRILNLGTIAGLPLGIAAFFLANRLLPPDLPARADWEIRIFFGAWALAALAGALRPQDRAWREGLGLAALAYLAVPLVGLATVGRSPVPAFDIAMVAVALLFGCAAYKAGRSPLGARAARPAQDLSGEEALRA</sequence>
<feature type="transmembrane region" description="Helical" evidence="1">
    <location>
        <begin position="181"/>
        <end position="204"/>
    </location>
</feature>
<organism evidence="2 3">
    <name type="scientific">Methylobacterium trifolii</name>
    <dbReference type="NCBI Taxonomy" id="1003092"/>
    <lineage>
        <taxon>Bacteria</taxon>
        <taxon>Pseudomonadati</taxon>
        <taxon>Pseudomonadota</taxon>
        <taxon>Alphaproteobacteria</taxon>
        <taxon>Hyphomicrobiales</taxon>
        <taxon>Methylobacteriaceae</taxon>
        <taxon>Methylobacterium</taxon>
    </lineage>
</organism>
<reference evidence="2" key="1">
    <citation type="journal article" date="2021" name="Front. Microbiol.">
        <title>Comprehensive Comparative Genomics and Phenotyping of Methylobacterium Species.</title>
        <authorList>
            <person name="Alessa O."/>
            <person name="Ogura Y."/>
            <person name="Fujitani Y."/>
            <person name="Takami H."/>
            <person name="Hayashi T."/>
            <person name="Sahin N."/>
            <person name="Tani A."/>
        </authorList>
    </citation>
    <scope>NUCLEOTIDE SEQUENCE</scope>
    <source>
        <strain evidence="2">DSM 23632</strain>
    </source>
</reference>
<keyword evidence="1" id="KW-0812">Transmembrane</keyword>
<feature type="transmembrane region" description="Helical" evidence="1">
    <location>
        <begin position="444"/>
        <end position="462"/>
    </location>
</feature>
<dbReference type="InterPro" id="IPR005625">
    <property type="entry name" value="PepSY-ass_TM"/>
</dbReference>
<dbReference type="PANTHER" id="PTHR34219:SF4">
    <property type="entry name" value="PEPSY DOMAIN-CONTAINING PROTEIN"/>
    <property type="match status" value="1"/>
</dbReference>
<evidence type="ECO:0000313" key="2">
    <source>
        <dbReference type="EMBL" id="GJE61665.1"/>
    </source>
</evidence>
<feature type="transmembrane region" description="Helical" evidence="1">
    <location>
        <begin position="468"/>
        <end position="488"/>
    </location>
</feature>
<dbReference type="Proteomes" id="UP001055057">
    <property type="component" value="Unassembled WGS sequence"/>
</dbReference>
<dbReference type="PANTHER" id="PTHR34219">
    <property type="entry name" value="IRON-REGULATED INNER MEMBRANE PROTEIN-RELATED"/>
    <property type="match status" value="1"/>
</dbReference>
<feature type="transmembrane region" description="Helical" evidence="1">
    <location>
        <begin position="381"/>
        <end position="404"/>
    </location>
</feature>
<evidence type="ECO:0008006" key="4">
    <source>
        <dbReference type="Google" id="ProtNLM"/>
    </source>
</evidence>
<dbReference type="Pfam" id="PF03929">
    <property type="entry name" value="PepSY_TM"/>
    <property type="match status" value="1"/>
</dbReference>
<keyword evidence="1" id="KW-0472">Membrane</keyword>
<reference evidence="2" key="2">
    <citation type="submission" date="2021-08" db="EMBL/GenBank/DDBJ databases">
        <authorList>
            <person name="Tani A."/>
            <person name="Ola A."/>
            <person name="Ogura Y."/>
            <person name="Katsura K."/>
            <person name="Hayashi T."/>
        </authorList>
    </citation>
    <scope>NUCLEOTIDE SEQUENCE</scope>
    <source>
        <strain evidence="2">DSM 23632</strain>
    </source>
</reference>
<keyword evidence="1" id="KW-1133">Transmembrane helix</keyword>
<evidence type="ECO:0000256" key="1">
    <source>
        <dbReference type="SAM" id="Phobius"/>
    </source>
</evidence>
<gene>
    <name evidence="2" type="ORF">MPOCJGCO_3788</name>
</gene>
<evidence type="ECO:0000313" key="3">
    <source>
        <dbReference type="Proteomes" id="UP001055057"/>
    </source>
</evidence>
<feature type="transmembrane region" description="Helical" evidence="1">
    <location>
        <begin position="416"/>
        <end position="432"/>
    </location>
</feature>
<accession>A0ABQ4U681</accession>